<organism evidence="1 2">
    <name type="scientific">Rhizoctonia solani</name>
    <dbReference type="NCBI Taxonomy" id="456999"/>
    <lineage>
        <taxon>Eukaryota</taxon>
        <taxon>Fungi</taxon>
        <taxon>Dikarya</taxon>
        <taxon>Basidiomycota</taxon>
        <taxon>Agaricomycotina</taxon>
        <taxon>Agaricomycetes</taxon>
        <taxon>Cantharellales</taxon>
        <taxon>Ceratobasidiaceae</taxon>
        <taxon>Rhizoctonia</taxon>
    </lineage>
</organism>
<name>A0A8H7LTI6_9AGAM</name>
<dbReference type="OrthoDB" id="3258844at2759"/>
<sequence length="418" mass="46638">MLMTSTSNKNATELAAANTHNHSDQQALDQSWVDTLVEHIGTPEILNQALHPISVILNDGSSDHVLYDLLQKHGINSTPELPQDLSVLVFAGQHCLAMLSQLGLGGPEDMWWHAKVYKKELEQNHPAEFSTMMHESNSPQLMKHSSNLELFLAVRKLRKLKSGTINEEKFLQDCCMLLGGLEDRTSWATCSLTCNHELMDAILDLLAHVHIAATFPAGSWMRLTTGCLYMVAAGLVHEMLAQVDLLTEGMSDVPKDNLTLLPRSCQMSKLKVTKGGQKRQAHAWDALPGGRSGALKRVILPSCLGSKIVEELKLMQTVITHIFQMINMITTKDELTLSTKGASETIENITDHPAGVIAQFLLKKHGDEPNARGYEHKVMQRVWSSWETLHTDLQKHKMLEFEDANQEKYQQLLNTSKA</sequence>
<dbReference type="EMBL" id="JACYCD010000510">
    <property type="protein sequence ID" value="KAF8692402.1"/>
    <property type="molecule type" value="Genomic_DNA"/>
</dbReference>
<dbReference type="Proteomes" id="UP000602905">
    <property type="component" value="Unassembled WGS sequence"/>
</dbReference>
<protein>
    <submittedName>
        <fullName evidence="1">Uncharacterized protein</fullName>
    </submittedName>
</protein>
<evidence type="ECO:0000313" key="2">
    <source>
        <dbReference type="Proteomes" id="UP000602905"/>
    </source>
</evidence>
<gene>
    <name evidence="1" type="ORF">RHS03_08625</name>
</gene>
<comment type="caution">
    <text evidence="1">The sequence shown here is derived from an EMBL/GenBank/DDBJ whole genome shotgun (WGS) entry which is preliminary data.</text>
</comment>
<evidence type="ECO:0000313" key="1">
    <source>
        <dbReference type="EMBL" id="KAF8692402.1"/>
    </source>
</evidence>
<feature type="non-terminal residue" evidence="1">
    <location>
        <position position="1"/>
    </location>
</feature>
<proteinExistence type="predicted"/>
<dbReference type="AlphaFoldDB" id="A0A8H7LTI6"/>
<accession>A0A8H7LTI6</accession>
<reference evidence="1" key="1">
    <citation type="submission" date="2020-09" db="EMBL/GenBank/DDBJ databases">
        <title>Comparative genome analyses of four rice-infecting Rhizoctonia solani isolates reveal extensive enrichment of homogalacturonan modification genes.</title>
        <authorList>
            <person name="Lee D.-Y."/>
            <person name="Jeon J."/>
            <person name="Kim K.-T."/>
            <person name="Cheong K."/>
            <person name="Song H."/>
            <person name="Choi G."/>
            <person name="Ko J."/>
            <person name="Opiyo S.O."/>
            <person name="Zuo S."/>
            <person name="Madhav S."/>
            <person name="Lee Y.-H."/>
            <person name="Wang G.-L."/>
        </authorList>
    </citation>
    <scope>NUCLEOTIDE SEQUENCE</scope>
    <source>
        <strain evidence="1">AG1-IA WGL</strain>
    </source>
</reference>
<feature type="non-terminal residue" evidence="1">
    <location>
        <position position="418"/>
    </location>
</feature>